<evidence type="ECO:0000256" key="5">
    <source>
        <dbReference type="SAM" id="Phobius"/>
    </source>
</evidence>
<dbReference type="GeneID" id="18923704"/>
<dbReference type="InterPro" id="IPR001046">
    <property type="entry name" value="NRAMP_fam"/>
</dbReference>
<protein>
    <recommendedName>
        <fullName evidence="8">Natural resistance-associated macrophage protein</fullName>
    </recommendedName>
</protein>
<dbReference type="STRING" id="747676.F4RVW4"/>
<dbReference type="PANTHER" id="PTHR11706:SF101">
    <property type="entry name" value="MANGANESE TRANSPORTER SMF1"/>
    <property type="match status" value="1"/>
</dbReference>
<evidence type="ECO:0000256" key="1">
    <source>
        <dbReference type="ARBA" id="ARBA00004141"/>
    </source>
</evidence>
<reference evidence="7" key="1">
    <citation type="journal article" date="2011" name="Proc. Natl. Acad. Sci. U.S.A.">
        <title>Obligate biotrophy features unraveled by the genomic analysis of rust fungi.</title>
        <authorList>
            <person name="Duplessis S."/>
            <person name="Cuomo C.A."/>
            <person name="Lin Y.-C."/>
            <person name="Aerts A."/>
            <person name="Tisserant E."/>
            <person name="Veneault-Fourrey C."/>
            <person name="Joly D.L."/>
            <person name="Hacquard S."/>
            <person name="Amselem J."/>
            <person name="Cantarel B.L."/>
            <person name="Chiu R."/>
            <person name="Coutinho P.M."/>
            <person name="Feau N."/>
            <person name="Field M."/>
            <person name="Frey P."/>
            <person name="Gelhaye E."/>
            <person name="Goldberg J."/>
            <person name="Grabherr M.G."/>
            <person name="Kodira C.D."/>
            <person name="Kohler A."/>
            <person name="Kuees U."/>
            <person name="Lindquist E.A."/>
            <person name="Lucas S.M."/>
            <person name="Mago R."/>
            <person name="Mauceli E."/>
            <person name="Morin E."/>
            <person name="Murat C."/>
            <person name="Pangilinan J.L."/>
            <person name="Park R."/>
            <person name="Pearson M."/>
            <person name="Quesneville H."/>
            <person name="Rouhier N."/>
            <person name="Sakthikumar S."/>
            <person name="Salamov A.A."/>
            <person name="Schmutz J."/>
            <person name="Selles B."/>
            <person name="Shapiro H."/>
            <person name="Tanguay P."/>
            <person name="Tuskan G.A."/>
            <person name="Henrissat B."/>
            <person name="Van de Peer Y."/>
            <person name="Rouze P."/>
            <person name="Ellis J.G."/>
            <person name="Dodds P.N."/>
            <person name="Schein J.E."/>
            <person name="Zhong S."/>
            <person name="Hamelin R.C."/>
            <person name="Grigoriev I.V."/>
            <person name="Szabo L.J."/>
            <person name="Martin F."/>
        </authorList>
    </citation>
    <scope>NUCLEOTIDE SEQUENCE [LARGE SCALE GENOMIC DNA]</scope>
    <source>
        <strain evidence="7">98AG31 / pathotype 3-4-7</strain>
    </source>
</reference>
<dbReference type="InParanoid" id="F4RVW4"/>
<keyword evidence="4 5" id="KW-0472">Membrane</keyword>
<feature type="transmembrane region" description="Helical" evidence="5">
    <location>
        <begin position="205"/>
        <end position="223"/>
    </location>
</feature>
<feature type="transmembrane region" description="Helical" evidence="5">
    <location>
        <begin position="159"/>
        <end position="180"/>
    </location>
</feature>
<accession>F4RVW4</accession>
<evidence type="ECO:0000313" key="7">
    <source>
        <dbReference type="Proteomes" id="UP000001072"/>
    </source>
</evidence>
<dbReference type="RefSeq" id="XP_007413306.1">
    <property type="nucleotide sequence ID" value="XM_007413244.1"/>
</dbReference>
<feature type="transmembrane region" description="Helical" evidence="5">
    <location>
        <begin position="362"/>
        <end position="380"/>
    </location>
</feature>
<dbReference type="PRINTS" id="PR00447">
    <property type="entry name" value="NATRESASSCMP"/>
</dbReference>
<dbReference type="AlphaFoldDB" id="F4RVW4"/>
<feature type="transmembrane region" description="Helical" evidence="5">
    <location>
        <begin position="273"/>
        <end position="293"/>
    </location>
</feature>
<evidence type="ECO:0008006" key="8">
    <source>
        <dbReference type="Google" id="ProtNLM"/>
    </source>
</evidence>
<dbReference type="Pfam" id="PF01566">
    <property type="entry name" value="Nramp"/>
    <property type="match status" value="1"/>
</dbReference>
<comment type="subcellular location">
    <subcellularLocation>
        <location evidence="1">Membrane</location>
        <topology evidence="1">Multi-pass membrane protein</topology>
    </subcellularLocation>
</comment>
<dbReference type="Proteomes" id="UP000001072">
    <property type="component" value="Unassembled WGS sequence"/>
</dbReference>
<dbReference type="KEGG" id="mlr:MELLADRAFT_109257"/>
<sequence>MIMICRRHLKFIGPGLITCTNFLDPGNWATDLNAGQLNYKFQHLFIIFISILIAAFLQILSSRLGCITGKDLGQHCKEMCDLKTSRKVIWRWTFLYPTWLLAELSVLFSDIGELIGSAIAYNLIFPKLPTWSCVMLSFLDTILVLIFMRGEGTCKAMKFFEIGISILVFIIVISSLVLLVQVKPKWTLAFQGFIPSSNLFKSNSLYTTIAIIGATINPPSLFLGSHLATQERLAHCIAEEFELNQSNSTALSMSSHSLTKSSKIKTYLNHSSFDILASFLTLPLILNASILIISTTVNKGQLPNLITMYTILEVNQGKGLSLLYSISLLLSASAASLTATLAGQSISDGLMGYKPKALIRRILTRGLGSIPAFVVAYHSGLSGLNQLLINSQAAISLLIP</sequence>
<dbReference type="GO" id="GO:0015086">
    <property type="term" value="F:cadmium ion transmembrane transporter activity"/>
    <property type="evidence" value="ECO:0007669"/>
    <property type="project" value="TreeGrafter"/>
</dbReference>
<evidence type="ECO:0000256" key="3">
    <source>
        <dbReference type="ARBA" id="ARBA00022989"/>
    </source>
</evidence>
<keyword evidence="3 5" id="KW-1133">Transmembrane helix</keyword>
<organism evidence="7">
    <name type="scientific">Melampsora larici-populina (strain 98AG31 / pathotype 3-4-7)</name>
    <name type="common">Poplar leaf rust fungus</name>
    <dbReference type="NCBI Taxonomy" id="747676"/>
    <lineage>
        <taxon>Eukaryota</taxon>
        <taxon>Fungi</taxon>
        <taxon>Dikarya</taxon>
        <taxon>Basidiomycota</taxon>
        <taxon>Pucciniomycotina</taxon>
        <taxon>Pucciniomycetes</taxon>
        <taxon>Pucciniales</taxon>
        <taxon>Melampsoraceae</taxon>
        <taxon>Melampsora</taxon>
    </lineage>
</organism>
<gene>
    <name evidence="6" type="ORF">MELLADRAFT_109257</name>
</gene>
<keyword evidence="7" id="KW-1185">Reference proteome</keyword>
<proteinExistence type="predicted"/>
<dbReference type="GO" id="GO:0030026">
    <property type="term" value="P:intracellular manganese ion homeostasis"/>
    <property type="evidence" value="ECO:0007669"/>
    <property type="project" value="TreeGrafter"/>
</dbReference>
<dbReference type="HOGENOM" id="CLU_020088_4_2_1"/>
<feature type="transmembrane region" description="Helical" evidence="5">
    <location>
        <begin position="322"/>
        <end position="342"/>
    </location>
</feature>
<dbReference type="EMBL" id="GL883124">
    <property type="protein sequence ID" value="EGG03512.1"/>
    <property type="molecule type" value="Genomic_DNA"/>
</dbReference>
<dbReference type="GO" id="GO:0034755">
    <property type="term" value="P:iron ion transmembrane transport"/>
    <property type="evidence" value="ECO:0007669"/>
    <property type="project" value="TreeGrafter"/>
</dbReference>
<dbReference type="NCBIfam" id="NF037982">
    <property type="entry name" value="Nramp_1"/>
    <property type="match status" value="1"/>
</dbReference>
<evidence type="ECO:0000313" key="6">
    <source>
        <dbReference type="EMBL" id="EGG03512.1"/>
    </source>
</evidence>
<dbReference type="eggNOG" id="KOG1291">
    <property type="taxonomic scope" value="Eukaryota"/>
</dbReference>
<evidence type="ECO:0000256" key="4">
    <source>
        <dbReference type="ARBA" id="ARBA00023136"/>
    </source>
</evidence>
<keyword evidence="2 5" id="KW-0812">Transmembrane</keyword>
<name>F4RVW4_MELLP</name>
<feature type="transmembrane region" description="Helical" evidence="5">
    <location>
        <begin position="128"/>
        <end position="147"/>
    </location>
</feature>
<dbReference type="VEuPathDB" id="FungiDB:MELLADRAFT_109257"/>
<evidence type="ECO:0000256" key="2">
    <source>
        <dbReference type="ARBA" id="ARBA00022692"/>
    </source>
</evidence>
<dbReference type="PANTHER" id="PTHR11706">
    <property type="entry name" value="SOLUTE CARRIER PROTEIN FAMILY 11 MEMBER"/>
    <property type="match status" value="1"/>
</dbReference>
<dbReference type="OrthoDB" id="409173at2759"/>
<dbReference type="GO" id="GO:0005886">
    <property type="term" value="C:plasma membrane"/>
    <property type="evidence" value="ECO:0007669"/>
    <property type="project" value="TreeGrafter"/>
</dbReference>
<feature type="transmembrane region" description="Helical" evidence="5">
    <location>
        <begin position="41"/>
        <end position="60"/>
    </location>
</feature>
<dbReference type="GO" id="GO:0005384">
    <property type="term" value="F:manganese ion transmembrane transporter activity"/>
    <property type="evidence" value="ECO:0007669"/>
    <property type="project" value="TreeGrafter"/>
</dbReference>
<feature type="transmembrane region" description="Helical" evidence="5">
    <location>
        <begin position="88"/>
        <end position="108"/>
    </location>
</feature>